<dbReference type="AlphaFoldDB" id="A0A9P8UHI6"/>
<sequence>MPAVKQQGFNLISSPFSYNLLRSRQPMRSDHDYPVSVMSVIDCFGALQMFDPLLRI</sequence>
<dbReference type="Proteomes" id="UP000758603">
    <property type="component" value="Unassembled WGS sequence"/>
</dbReference>
<name>A0A9P8UHI6_9PEZI</name>
<proteinExistence type="predicted"/>
<dbReference type="RefSeq" id="XP_045956513.1">
    <property type="nucleotide sequence ID" value="XM_046103348.1"/>
</dbReference>
<evidence type="ECO:0000313" key="1">
    <source>
        <dbReference type="EMBL" id="KAH6652235.1"/>
    </source>
</evidence>
<evidence type="ECO:0000313" key="2">
    <source>
        <dbReference type="Proteomes" id="UP000758603"/>
    </source>
</evidence>
<comment type="caution">
    <text evidence="1">The sequence shown here is derived from an EMBL/GenBank/DDBJ whole genome shotgun (WGS) entry which is preliminary data.</text>
</comment>
<gene>
    <name evidence="1" type="ORF">BKA67DRAFT_573377</name>
</gene>
<organism evidence="1 2">
    <name type="scientific">Truncatella angustata</name>
    <dbReference type="NCBI Taxonomy" id="152316"/>
    <lineage>
        <taxon>Eukaryota</taxon>
        <taxon>Fungi</taxon>
        <taxon>Dikarya</taxon>
        <taxon>Ascomycota</taxon>
        <taxon>Pezizomycotina</taxon>
        <taxon>Sordariomycetes</taxon>
        <taxon>Xylariomycetidae</taxon>
        <taxon>Amphisphaeriales</taxon>
        <taxon>Sporocadaceae</taxon>
        <taxon>Truncatella</taxon>
    </lineage>
</organism>
<dbReference type="GeneID" id="70132240"/>
<reference evidence="1" key="1">
    <citation type="journal article" date="2021" name="Nat. Commun.">
        <title>Genetic determinants of endophytism in the Arabidopsis root mycobiome.</title>
        <authorList>
            <person name="Mesny F."/>
            <person name="Miyauchi S."/>
            <person name="Thiergart T."/>
            <person name="Pickel B."/>
            <person name="Atanasova L."/>
            <person name="Karlsson M."/>
            <person name="Huettel B."/>
            <person name="Barry K.W."/>
            <person name="Haridas S."/>
            <person name="Chen C."/>
            <person name="Bauer D."/>
            <person name="Andreopoulos W."/>
            <person name="Pangilinan J."/>
            <person name="LaButti K."/>
            <person name="Riley R."/>
            <person name="Lipzen A."/>
            <person name="Clum A."/>
            <person name="Drula E."/>
            <person name="Henrissat B."/>
            <person name="Kohler A."/>
            <person name="Grigoriev I.V."/>
            <person name="Martin F.M."/>
            <person name="Hacquard S."/>
        </authorList>
    </citation>
    <scope>NUCLEOTIDE SEQUENCE</scope>
    <source>
        <strain evidence="1">MPI-SDFR-AT-0073</strain>
    </source>
</reference>
<accession>A0A9P8UHI6</accession>
<dbReference type="EMBL" id="JAGPXC010000006">
    <property type="protein sequence ID" value="KAH6652235.1"/>
    <property type="molecule type" value="Genomic_DNA"/>
</dbReference>
<protein>
    <submittedName>
        <fullName evidence="1">Uncharacterized protein</fullName>
    </submittedName>
</protein>
<keyword evidence="2" id="KW-1185">Reference proteome</keyword>